<dbReference type="KEGG" id="psac:PSM36_3451"/>
<proteinExistence type="predicted"/>
<evidence type="ECO:0000256" key="1">
    <source>
        <dbReference type="SAM" id="SignalP"/>
    </source>
</evidence>
<evidence type="ECO:0000313" key="3">
    <source>
        <dbReference type="Proteomes" id="UP000187464"/>
    </source>
</evidence>
<protein>
    <submittedName>
        <fullName evidence="2">Putative secreted protein</fullName>
    </submittedName>
</protein>
<sequence length="127" mass="15106">MKRYLVLAVLLAIVASLSARQPSIIENVLVSNVEEKVSSLQELIGFDDAQAQRLRQMELNFLLEVNKAERCFLCNKKKRIEKLKEKRDTELQKILERDQYIKYQSLENDLLNRNNRLWLENEKQRIM</sequence>
<keyword evidence="1" id="KW-0732">Signal</keyword>
<organism evidence="2 3">
    <name type="scientific">Proteiniphilum saccharofermentans</name>
    <dbReference type="NCBI Taxonomy" id="1642647"/>
    <lineage>
        <taxon>Bacteria</taxon>
        <taxon>Pseudomonadati</taxon>
        <taxon>Bacteroidota</taxon>
        <taxon>Bacteroidia</taxon>
        <taxon>Bacteroidales</taxon>
        <taxon>Dysgonomonadaceae</taxon>
        <taxon>Proteiniphilum</taxon>
    </lineage>
</organism>
<dbReference type="STRING" id="1642647.PSM36_3451"/>
<feature type="signal peptide" evidence="1">
    <location>
        <begin position="1"/>
        <end position="19"/>
    </location>
</feature>
<evidence type="ECO:0000313" key="2">
    <source>
        <dbReference type="EMBL" id="SCD22234.1"/>
    </source>
</evidence>
<dbReference type="RefSeq" id="WP_076931903.1">
    <property type="nucleotide sequence ID" value="NZ_LT605205.1"/>
</dbReference>
<accession>A0A1R3TF15</accession>
<name>A0A1R3TF15_9BACT</name>
<dbReference type="EMBL" id="LT605205">
    <property type="protein sequence ID" value="SCD22234.1"/>
    <property type="molecule type" value="Genomic_DNA"/>
</dbReference>
<dbReference type="Proteomes" id="UP000187464">
    <property type="component" value="Chromosome I"/>
</dbReference>
<gene>
    <name evidence="2" type="ORF">PSM36_3451</name>
</gene>
<feature type="chain" id="PRO_5012051470" evidence="1">
    <location>
        <begin position="20"/>
        <end position="127"/>
    </location>
</feature>
<keyword evidence="3" id="KW-1185">Reference proteome</keyword>
<dbReference type="AlphaFoldDB" id="A0A1R3TF15"/>
<reference evidence="2 3" key="1">
    <citation type="submission" date="2016-08" db="EMBL/GenBank/DDBJ databases">
        <authorList>
            <person name="Seilhamer J.J."/>
        </authorList>
    </citation>
    <scope>NUCLEOTIDE SEQUENCE [LARGE SCALE GENOMIC DNA]</scope>
    <source>
        <strain evidence="2">M3/6</strain>
    </source>
</reference>